<evidence type="ECO:0000256" key="2">
    <source>
        <dbReference type="ARBA" id="ARBA00008683"/>
    </source>
</evidence>
<accession>A0A1I6FSH8</accession>
<dbReference type="CDD" id="cd07018">
    <property type="entry name" value="S49_SppA_67K_type"/>
    <property type="match status" value="1"/>
</dbReference>
<dbReference type="InterPro" id="IPR047272">
    <property type="entry name" value="S49_SppA_C"/>
</dbReference>
<dbReference type="SUPFAM" id="SSF52096">
    <property type="entry name" value="ClpP/crotonase"/>
    <property type="match status" value="2"/>
</dbReference>
<feature type="active site" description="Nucleophile" evidence="7">
    <location>
        <position position="381"/>
    </location>
</feature>
<dbReference type="Proteomes" id="UP000199534">
    <property type="component" value="Unassembled WGS sequence"/>
</dbReference>
<evidence type="ECO:0000256" key="5">
    <source>
        <dbReference type="ARBA" id="ARBA00022825"/>
    </source>
</evidence>
<dbReference type="GO" id="GO:0016020">
    <property type="term" value="C:membrane"/>
    <property type="evidence" value="ECO:0007669"/>
    <property type="project" value="UniProtKB-SubCell"/>
</dbReference>
<evidence type="ECO:0000256" key="3">
    <source>
        <dbReference type="ARBA" id="ARBA00022670"/>
    </source>
</evidence>
<comment type="subcellular location">
    <subcellularLocation>
        <location evidence="1">Membrane</location>
    </subcellularLocation>
</comment>
<feature type="active site" description="Proton donor/acceptor" evidence="7">
    <location>
        <position position="187"/>
    </location>
</feature>
<evidence type="ECO:0000256" key="4">
    <source>
        <dbReference type="ARBA" id="ARBA00022801"/>
    </source>
</evidence>
<gene>
    <name evidence="9" type="ORF">SAMN04490243_0566</name>
</gene>
<dbReference type="PANTHER" id="PTHR33209:SF1">
    <property type="entry name" value="PEPTIDASE S49 DOMAIN-CONTAINING PROTEIN"/>
    <property type="match status" value="1"/>
</dbReference>
<organism evidence="9 10">
    <name type="scientific">Robiginitalea myxolifaciens</name>
    <dbReference type="NCBI Taxonomy" id="400055"/>
    <lineage>
        <taxon>Bacteria</taxon>
        <taxon>Pseudomonadati</taxon>
        <taxon>Bacteroidota</taxon>
        <taxon>Flavobacteriia</taxon>
        <taxon>Flavobacteriales</taxon>
        <taxon>Flavobacteriaceae</taxon>
        <taxon>Robiginitalea</taxon>
    </lineage>
</organism>
<dbReference type="GO" id="GO:0008236">
    <property type="term" value="F:serine-type peptidase activity"/>
    <property type="evidence" value="ECO:0007669"/>
    <property type="project" value="UniProtKB-KW"/>
</dbReference>
<dbReference type="GO" id="GO:0006465">
    <property type="term" value="P:signal peptide processing"/>
    <property type="evidence" value="ECO:0007669"/>
    <property type="project" value="InterPro"/>
</dbReference>
<sequence length="584" mass="64506">MAFLRNLLASILGSLVAFGILFLMFLIFVSIAGAEEQVRIANNSVLELRFTRPVAEYATSDPEDPFAIFDEPTTGLNEITKAIALAAKDDRISGISLGGPYLVAGMSQTRAIRNAIADFKATGKFVYAYSDFYLQKDYYLSSVADSIFLNPVGELDFKGLAAEVLYFGDFQEQSGLKMEVVRHGKYKSAVEPFLSDTMSDENRSQLESLLESIWGQMRSEIAEGRNMPEADLDDIANGLLARSPEKAQAYGLIDGIMYRDEYDAKLLAATESDKKTPSMVSLQDYIKASRNKKVYTGEDRIAVIYAQGEILYGEGNQDYIGQGIMVSALKKARENDKVKAVVLRINSPGGSALSSEIIWREIRRTQEVKPVVVSLSDVAASGGYYLAVGADHILTEPTSITGSIGVFLTIPNIEGLSDKIGINAEQVGTHEYALDYSVFEPMREDFREILSEGVEETYQTFLERVAEGRDITVEQAHELAQGRVWSGVQAVENGLADGLGGLPEAVEKAAELAEIEDFRLQEMPRYKTGLERFLEDMNASSQVNSSEIIEQELGSEWAGIFQSLKTSLKREGMQTRLPFELKIR</sequence>
<dbReference type="InterPro" id="IPR002142">
    <property type="entry name" value="Peptidase_S49"/>
</dbReference>
<dbReference type="RefSeq" id="WP_092980512.1">
    <property type="nucleotide sequence ID" value="NZ_FOYQ01000001.1"/>
</dbReference>
<proteinExistence type="inferred from homology"/>
<dbReference type="STRING" id="400055.SAMN04490243_0566"/>
<keyword evidence="5" id="KW-0720">Serine protease</keyword>
<keyword evidence="10" id="KW-1185">Reference proteome</keyword>
<feature type="domain" description="Peptidase S49" evidence="8">
    <location>
        <begin position="119"/>
        <end position="264"/>
    </location>
</feature>
<evidence type="ECO:0000313" key="9">
    <source>
        <dbReference type="EMBL" id="SFR32864.1"/>
    </source>
</evidence>
<evidence type="ECO:0000256" key="7">
    <source>
        <dbReference type="PIRSR" id="PIRSR001217-1"/>
    </source>
</evidence>
<dbReference type="InterPro" id="IPR029045">
    <property type="entry name" value="ClpP/crotonase-like_dom_sf"/>
</dbReference>
<dbReference type="InterPro" id="IPR004634">
    <property type="entry name" value="Pept_S49_pIV"/>
</dbReference>
<keyword evidence="3 9" id="KW-0645">Protease</keyword>
<reference evidence="9 10" key="1">
    <citation type="submission" date="2016-10" db="EMBL/GenBank/DDBJ databases">
        <authorList>
            <person name="de Groot N.N."/>
        </authorList>
    </citation>
    <scope>NUCLEOTIDE SEQUENCE [LARGE SCALE GENOMIC DNA]</scope>
    <source>
        <strain evidence="9 10">DSM 21019</strain>
    </source>
</reference>
<keyword evidence="6" id="KW-0472">Membrane</keyword>
<dbReference type="NCBIfam" id="TIGR00705">
    <property type="entry name" value="SppA_67K"/>
    <property type="match status" value="1"/>
</dbReference>
<protein>
    <submittedName>
        <fullName evidence="9">Protease-4</fullName>
    </submittedName>
</protein>
<evidence type="ECO:0000313" key="10">
    <source>
        <dbReference type="Proteomes" id="UP000199534"/>
    </source>
</evidence>
<dbReference type="NCBIfam" id="TIGR00706">
    <property type="entry name" value="SppA_dom"/>
    <property type="match status" value="1"/>
</dbReference>
<dbReference type="AlphaFoldDB" id="A0A1I6FSH8"/>
<feature type="domain" description="Peptidase S49" evidence="8">
    <location>
        <begin position="365"/>
        <end position="515"/>
    </location>
</feature>
<evidence type="ECO:0000259" key="8">
    <source>
        <dbReference type="Pfam" id="PF01343"/>
    </source>
</evidence>
<evidence type="ECO:0000256" key="1">
    <source>
        <dbReference type="ARBA" id="ARBA00004370"/>
    </source>
</evidence>
<dbReference type="Gene3D" id="3.90.226.10">
    <property type="entry name" value="2-enoyl-CoA Hydratase, Chain A, domain 1"/>
    <property type="match status" value="4"/>
</dbReference>
<dbReference type="OrthoDB" id="9764363at2"/>
<dbReference type="PIRSF" id="PIRSF001217">
    <property type="entry name" value="Protease_4_SppA"/>
    <property type="match status" value="1"/>
</dbReference>
<dbReference type="Pfam" id="PF01343">
    <property type="entry name" value="Peptidase_S49"/>
    <property type="match status" value="2"/>
</dbReference>
<name>A0A1I6FSH8_9FLAO</name>
<evidence type="ECO:0000256" key="6">
    <source>
        <dbReference type="ARBA" id="ARBA00023136"/>
    </source>
</evidence>
<dbReference type="InterPro" id="IPR004635">
    <property type="entry name" value="Pept_S49_SppA"/>
</dbReference>
<comment type="similarity">
    <text evidence="2">Belongs to the peptidase S49 family.</text>
</comment>
<dbReference type="PANTHER" id="PTHR33209">
    <property type="entry name" value="PROTEASE 4"/>
    <property type="match status" value="1"/>
</dbReference>
<keyword evidence="4" id="KW-0378">Hydrolase</keyword>
<dbReference type="CDD" id="cd07023">
    <property type="entry name" value="S49_Sppa_N_C"/>
    <property type="match status" value="1"/>
</dbReference>
<dbReference type="EMBL" id="FOYQ01000001">
    <property type="protein sequence ID" value="SFR32864.1"/>
    <property type="molecule type" value="Genomic_DNA"/>
</dbReference>
<dbReference type="InterPro" id="IPR047217">
    <property type="entry name" value="S49_SppA_67K_type_N"/>
</dbReference>